<dbReference type="EMBL" id="AZYO01000065">
    <property type="protein sequence ID" value="KOS54510.1"/>
    <property type="molecule type" value="Genomic_DNA"/>
</dbReference>
<proteinExistence type="predicted"/>
<dbReference type="AlphaFoldDB" id="A0A0M9WMH4"/>
<gene>
    <name evidence="2" type="ORF">Z051_19685</name>
</gene>
<dbReference type="Proteomes" id="UP000037712">
    <property type="component" value="Unassembled WGS sequence"/>
</dbReference>
<name>A0A0M9WMH4_RHORH</name>
<sequence>MTTHYFGDEPTCRRCDYPRRLHDLLRVEHAYEPRGENAPAAEPGWANTRSDEGMNRTNLHERTDSMTQGTDVIAALVDAIIVMVGRATGGAITITCTTAAGTRIDLGTAETYAEACAVVNGHICHASAHFGASRTESATNAMVAIFEDGTKLSYQFGFTSRSAESAVDDELHFEQLAAVDVGNRLRLTFDRLDAVSQIGDRLPSEYLVSFDKPADVVDSPELHPAQIPALIDELTVIYRQWRDLAAREGEL</sequence>
<feature type="region of interest" description="Disordered" evidence="1">
    <location>
        <begin position="33"/>
        <end position="52"/>
    </location>
</feature>
<evidence type="ECO:0000313" key="2">
    <source>
        <dbReference type="EMBL" id="KOS54510.1"/>
    </source>
</evidence>
<comment type="caution">
    <text evidence="2">The sequence shown here is derived from an EMBL/GenBank/DDBJ whole genome shotgun (WGS) entry which is preliminary data.</text>
</comment>
<reference evidence="3" key="2">
    <citation type="submission" date="2015-01" db="EMBL/GenBank/DDBJ databases">
        <title>Draft genome sequence of potential hydrocarbon metabolising strain of Rhodococcus rhodochrous.</title>
        <authorList>
            <person name="Aggarwal R.K."/>
            <person name="Dawar C."/>
        </authorList>
    </citation>
    <scope>NUCLEOTIDE SEQUENCE [LARGE SCALE GENOMIC DNA]</scope>
    <source>
        <strain evidence="3">KG-21</strain>
    </source>
</reference>
<dbReference type="PATRIC" id="fig|1441923.3.peg.4301"/>
<protein>
    <submittedName>
        <fullName evidence="2">Uncharacterized protein</fullName>
    </submittedName>
</protein>
<organism evidence="2 3">
    <name type="scientific">Rhodococcus rhodochrous KG-21</name>
    <dbReference type="NCBI Taxonomy" id="1441923"/>
    <lineage>
        <taxon>Bacteria</taxon>
        <taxon>Bacillati</taxon>
        <taxon>Actinomycetota</taxon>
        <taxon>Actinomycetes</taxon>
        <taxon>Mycobacteriales</taxon>
        <taxon>Nocardiaceae</taxon>
        <taxon>Rhodococcus</taxon>
    </lineage>
</organism>
<reference evidence="2 3" key="1">
    <citation type="journal article" date="2015" name="Genome Announc.">
        <title>Draft Genome Sequence of Rhodococcus rhodochrous Strain KG-21, a Soil Isolate from Oil Fields of Krishna-Godavari Basin, India.</title>
        <authorList>
            <person name="Dawar C."/>
            <person name="Aggarwal R.K."/>
        </authorList>
    </citation>
    <scope>NUCLEOTIDE SEQUENCE [LARGE SCALE GENOMIC DNA]</scope>
    <source>
        <strain evidence="2 3">KG-21</strain>
    </source>
</reference>
<evidence type="ECO:0000256" key="1">
    <source>
        <dbReference type="SAM" id="MobiDB-lite"/>
    </source>
</evidence>
<accession>A0A0M9WMH4</accession>
<evidence type="ECO:0000313" key="3">
    <source>
        <dbReference type="Proteomes" id="UP000037712"/>
    </source>
</evidence>